<dbReference type="GO" id="GO:0003723">
    <property type="term" value="F:RNA binding"/>
    <property type="evidence" value="ECO:0007669"/>
    <property type="project" value="TreeGrafter"/>
</dbReference>
<dbReference type="InterPro" id="IPR011709">
    <property type="entry name" value="DEAD-box_helicase_OB_fold"/>
</dbReference>
<evidence type="ECO:0000256" key="2">
    <source>
        <dbReference type="ARBA" id="ARBA00022801"/>
    </source>
</evidence>
<comment type="similarity">
    <text evidence="5">Belongs to the DEAD box helicase family. DEAH subfamily. PRP16 sub-subfamily.</text>
</comment>
<protein>
    <submittedName>
        <fullName evidence="8">p-loop containing nucleoside triphosphate hydrolase protein</fullName>
    </submittedName>
</protein>
<dbReference type="PROSITE" id="PS51192">
    <property type="entry name" value="HELICASE_ATP_BIND_1"/>
    <property type="match status" value="1"/>
</dbReference>
<name>A0A1J7I6E7_9PEZI</name>
<keyword evidence="9" id="KW-1185">Reference proteome</keyword>
<dbReference type="Gene3D" id="1.20.120.1080">
    <property type="match status" value="1"/>
</dbReference>
<dbReference type="InterPro" id="IPR011545">
    <property type="entry name" value="DEAD/DEAH_box_helicase_dom"/>
</dbReference>
<dbReference type="PANTHER" id="PTHR18934">
    <property type="entry name" value="ATP-DEPENDENT RNA HELICASE"/>
    <property type="match status" value="1"/>
</dbReference>
<dbReference type="GO" id="GO:0016787">
    <property type="term" value="F:hydrolase activity"/>
    <property type="evidence" value="ECO:0007669"/>
    <property type="project" value="UniProtKB-KW"/>
</dbReference>
<evidence type="ECO:0000256" key="4">
    <source>
        <dbReference type="ARBA" id="ARBA00022840"/>
    </source>
</evidence>
<reference evidence="8 9" key="1">
    <citation type="submission" date="2016-10" db="EMBL/GenBank/DDBJ databases">
        <title>Draft genome sequence of Coniochaeta ligniaria NRRL30616, a lignocellulolytic fungus for bioabatement of inhibitors in plant biomass hydrolysates.</title>
        <authorList>
            <consortium name="DOE Joint Genome Institute"/>
            <person name="Jimenez D.J."/>
            <person name="Hector R.E."/>
            <person name="Riley R."/>
            <person name="Sun H."/>
            <person name="Grigoriev I.V."/>
            <person name="Van Elsas J.D."/>
            <person name="Nichols N.N."/>
        </authorList>
    </citation>
    <scope>NUCLEOTIDE SEQUENCE [LARGE SCALE GENOMIC DNA]</scope>
    <source>
        <strain evidence="8 9">NRRL 30616</strain>
    </source>
</reference>
<dbReference type="Pfam" id="PF00271">
    <property type="entry name" value="Helicase_C"/>
    <property type="match status" value="1"/>
</dbReference>
<dbReference type="CDD" id="cd18791">
    <property type="entry name" value="SF2_C_RHA"/>
    <property type="match status" value="1"/>
</dbReference>
<dbReference type="Gene3D" id="3.40.50.300">
    <property type="entry name" value="P-loop containing nucleotide triphosphate hydrolases"/>
    <property type="match status" value="2"/>
</dbReference>
<evidence type="ECO:0000256" key="3">
    <source>
        <dbReference type="ARBA" id="ARBA00022806"/>
    </source>
</evidence>
<dbReference type="InParanoid" id="A0A1J7I6E7"/>
<dbReference type="Proteomes" id="UP000182658">
    <property type="component" value="Unassembled WGS sequence"/>
</dbReference>
<dbReference type="PROSITE" id="PS51194">
    <property type="entry name" value="HELICASE_CTER"/>
    <property type="match status" value="1"/>
</dbReference>
<evidence type="ECO:0000313" key="9">
    <source>
        <dbReference type="Proteomes" id="UP000182658"/>
    </source>
</evidence>
<dbReference type="PROSITE" id="PS00690">
    <property type="entry name" value="DEAH_ATP_HELICASE"/>
    <property type="match status" value="1"/>
</dbReference>
<keyword evidence="1" id="KW-0547">Nucleotide-binding</keyword>
<evidence type="ECO:0000259" key="7">
    <source>
        <dbReference type="PROSITE" id="PS51194"/>
    </source>
</evidence>
<dbReference type="InterPro" id="IPR007502">
    <property type="entry name" value="Helicase-assoc_dom"/>
</dbReference>
<dbReference type="PANTHER" id="PTHR18934:SF91">
    <property type="entry name" value="PRE-MRNA-SPLICING FACTOR ATP-DEPENDENT RNA HELICASE PRP16"/>
    <property type="match status" value="1"/>
</dbReference>
<dbReference type="InterPro" id="IPR014001">
    <property type="entry name" value="Helicase_ATP-bd"/>
</dbReference>
<organism evidence="8 9">
    <name type="scientific">Coniochaeta ligniaria NRRL 30616</name>
    <dbReference type="NCBI Taxonomy" id="1408157"/>
    <lineage>
        <taxon>Eukaryota</taxon>
        <taxon>Fungi</taxon>
        <taxon>Dikarya</taxon>
        <taxon>Ascomycota</taxon>
        <taxon>Pezizomycotina</taxon>
        <taxon>Sordariomycetes</taxon>
        <taxon>Sordariomycetidae</taxon>
        <taxon>Coniochaetales</taxon>
        <taxon>Coniochaetaceae</taxon>
        <taxon>Coniochaeta</taxon>
    </lineage>
</organism>
<dbReference type="InterPro" id="IPR001650">
    <property type="entry name" value="Helicase_C-like"/>
</dbReference>
<feature type="domain" description="Helicase C-terminal" evidence="7">
    <location>
        <begin position="252"/>
        <end position="424"/>
    </location>
</feature>
<dbReference type="STRING" id="1408157.A0A1J7I6E7"/>
<dbReference type="OrthoDB" id="10253254at2759"/>
<dbReference type="SMART" id="SM00847">
    <property type="entry name" value="HA2"/>
    <property type="match status" value="1"/>
</dbReference>
<dbReference type="GO" id="GO:0005524">
    <property type="term" value="F:ATP binding"/>
    <property type="evidence" value="ECO:0007669"/>
    <property type="project" value="UniProtKB-KW"/>
</dbReference>
<accession>A0A1J7I6E7</accession>
<dbReference type="GO" id="GO:1990904">
    <property type="term" value="C:ribonucleoprotein complex"/>
    <property type="evidence" value="ECO:0007669"/>
    <property type="project" value="UniProtKB-ARBA"/>
</dbReference>
<evidence type="ECO:0000313" key="8">
    <source>
        <dbReference type="EMBL" id="OIW23215.1"/>
    </source>
</evidence>
<dbReference type="SMART" id="SM00487">
    <property type="entry name" value="DEXDc"/>
    <property type="match status" value="1"/>
</dbReference>
<evidence type="ECO:0000259" key="6">
    <source>
        <dbReference type="PROSITE" id="PS51192"/>
    </source>
</evidence>
<dbReference type="EMBL" id="KV875107">
    <property type="protein sequence ID" value="OIW23215.1"/>
    <property type="molecule type" value="Genomic_DNA"/>
</dbReference>
<evidence type="ECO:0000256" key="1">
    <source>
        <dbReference type="ARBA" id="ARBA00022741"/>
    </source>
</evidence>
<keyword evidence="3" id="KW-0347">Helicase</keyword>
<dbReference type="SUPFAM" id="SSF52540">
    <property type="entry name" value="P-loop containing nucleoside triphosphate hydrolases"/>
    <property type="match status" value="1"/>
</dbReference>
<keyword evidence="2 8" id="KW-0378">Hydrolase</keyword>
<dbReference type="InterPro" id="IPR027417">
    <property type="entry name" value="P-loop_NTPase"/>
</dbReference>
<keyword evidence="4" id="KW-0067">ATP-binding</keyword>
<dbReference type="AlphaFoldDB" id="A0A1J7I6E7"/>
<dbReference type="GO" id="GO:0004386">
    <property type="term" value="F:helicase activity"/>
    <property type="evidence" value="ECO:0007669"/>
    <property type="project" value="UniProtKB-KW"/>
</dbReference>
<gene>
    <name evidence="8" type="ORF">CONLIGDRAFT_649749</name>
</gene>
<sequence length="708" mass="79053">MEKLTYRDVSFDEMKKMDERPLNFLNNKPWSPKHWTLLQERLALPVNGNIPALLHALKGHSVIVCSSPTGSGKSTQVPQAILKNEWPSPEKPLVVCTQPRRLATVALARRVADEMDVEIGDEVGYMIGGQRMINQLGKDHPSRLIYLTEGVLLLRLMGNLSLPGIGVVIVDEAHERTWVLDIILALLKMTQEKKRPDLKIIIMSATIETGVLSKYFNNCPVLEFEGRCFPVETFYLHEDDISPDVVIMAVSMVTHIHNKNEDDGDILVFLPGEAEIIRACGIAARTIENIGVLALYSGMAQALQDAAVSQNNTGKRRVIFATNIAETSITIPGIAYVVDSGLEKCSADNPRLQLQLLATKPISQASANQRKGRAGRTRPGKCYRLYSKKWYEEKMRKSAVPSIRTGPVHAACLTLLKFKIKKLLAFDWITPPDPEQISRAVQDLEAWGFVEGSQSVLTSRGRTAVGLPVDPIWAHTIFAAVKFNCTLDICIIAAMRSTTLPIFTRPPGFLRVADVAKSAFKHPLSDHLMLLNVFNAYKQVVWQGKVDILHWCNEHAVNMIGIEQALATFNNLAESMQSAKLDLTQCSVLDRTPILRAMAVGFATRTAIYYKQDEYRTVPENSPALIDQFSSLVDVHHEWLIYDEYKQRGSKQYLEYVTVINAEWLVDMPLFQPDRLPQKENGSPRQPEVVKSLDAARARLSASSPAPT</sequence>
<dbReference type="InterPro" id="IPR002464">
    <property type="entry name" value="DNA/RNA_helicase_DEAH_CS"/>
</dbReference>
<feature type="domain" description="Helicase ATP-binding" evidence="6">
    <location>
        <begin position="54"/>
        <end position="225"/>
    </location>
</feature>
<evidence type="ECO:0000256" key="5">
    <source>
        <dbReference type="ARBA" id="ARBA00038040"/>
    </source>
</evidence>
<dbReference type="SMART" id="SM00490">
    <property type="entry name" value="HELICc"/>
    <property type="match status" value="1"/>
</dbReference>
<dbReference type="Pfam" id="PF07717">
    <property type="entry name" value="OB_NTP_bind"/>
    <property type="match status" value="1"/>
</dbReference>
<dbReference type="CDD" id="cd17917">
    <property type="entry name" value="DEXHc_RHA-like"/>
    <property type="match status" value="1"/>
</dbReference>
<proteinExistence type="inferred from homology"/>
<dbReference type="Pfam" id="PF00270">
    <property type="entry name" value="DEAD"/>
    <property type="match status" value="1"/>
</dbReference>